<gene>
    <name evidence="5" type="ORF">KSW38_18050</name>
</gene>
<dbReference type="Proteomes" id="UP000824166">
    <property type="component" value="Unassembled WGS sequence"/>
</dbReference>
<dbReference type="Pfam" id="PF07905">
    <property type="entry name" value="PucR"/>
    <property type="match status" value="1"/>
</dbReference>
<feature type="domain" description="CdaR GGDEF-like" evidence="4">
    <location>
        <begin position="277"/>
        <end position="386"/>
    </location>
</feature>
<dbReference type="Pfam" id="PF17853">
    <property type="entry name" value="GGDEF_2"/>
    <property type="match status" value="1"/>
</dbReference>
<evidence type="ECO:0000259" key="4">
    <source>
        <dbReference type="Pfam" id="PF17853"/>
    </source>
</evidence>
<name>A0ABS6I919_9MICC</name>
<dbReference type="EMBL" id="JAHOPC010000012">
    <property type="protein sequence ID" value="MBU8868197.1"/>
    <property type="molecule type" value="Genomic_DNA"/>
</dbReference>
<evidence type="ECO:0000313" key="5">
    <source>
        <dbReference type="EMBL" id="MBU8868197.1"/>
    </source>
</evidence>
<dbReference type="PANTHER" id="PTHR33744">
    <property type="entry name" value="CARBOHYDRATE DIACID REGULATOR"/>
    <property type="match status" value="1"/>
</dbReference>
<evidence type="ECO:0000256" key="1">
    <source>
        <dbReference type="SAM" id="MobiDB-lite"/>
    </source>
</evidence>
<dbReference type="InterPro" id="IPR051448">
    <property type="entry name" value="CdaR-like_regulators"/>
</dbReference>
<reference evidence="5 6" key="1">
    <citation type="submission" date="2021-06" db="EMBL/GenBank/DDBJ databases">
        <authorList>
            <person name="Jeong J.W."/>
        </authorList>
    </citation>
    <scope>NUCLEOTIDE SEQUENCE [LARGE SCALE GENOMIC DNA]</scope>
    <source>
        <strain evidence="5 6">MMS21-TAE1-1</strain>
    </source>
</reference>
<protein>
    <submittedName>
        <fullName evidence="5">PucR family transcriptional regulator ligand-binding domain-containing protein</fullName>
    </submittedName>
</protein>
<feature type="domain" description="Purine catabolism PurC-like" evidence="2">
    <location>
        <begin position="9"/>
        <end position="129"/>
    </location>
</feature>
<accession>A0ABS6I919</accession>
<dbReference type="RefSeq" id="WP_216926315.1">
    <property type="nucleotide sequence ID" value="NZ_JAHOPC010000012.1"/>
</dbReference>
<feature type="compositionally biased region" description="Low complexity" evidence="1">
    <location>
        <begin position="186"/>
        <end position="199"/>
    </location>
</feature>
<dbReference type="InterPro" id="IPR025736">
    <property type="entry name" value="PucR_C-HTH_dom"/>
</dbReference>
<evidence type="ECO:0000259" key="2">
    <source>
        <dbReference type="Pfam" id="PF07905"/>
    </source>
</evidence>
<keyword evidence="6" id="KW-1185">Reference proteome</keyword>
<comment type="caution">
    <text evidence="5">The sequence shown here is derived from an EMBL/GenBank/DDBJ whole genome shotgun (WGS) entry which is preliminary data.</text>
</comment>
<evidence type="ECO:0000259" key="3">
    <source>
        <dbReference type="Pfam" id="PF13556"/>
    </source>
</evidence>
<dbReference type="Pfam" id="PF13556">
    <property type="entry name" value="HTH_30"/>
    <property type="match status" value="1"/>
</dbReference>
<dbReference type="PANTHER" id="PTHR33744:SF1">
    <property type="entry name" value="DNA-BINDING TRANSCRIPTIONAL ACTIVATOR ADER"/>
    <property type="match status" value="1"/>
</dbReference>
<sequence>MSILLGQALERESLKAAEPRLLNSVADALSRPVRWVHSSEVLDIAPLLSGGELLLSGGQALALERPGRQAEYVRELAARGIAALALETGPTLPEVPGPMLEAAEAAGLPVIELRHVVPFVAVMQEINSLLVSESVEQLQRGDQASHAMAAELAHGGGLDQLLAVLAERTGASARLVSPSGLTLGSAAGSAAASAPGTASPEEDGGLITVDVPVRGVLAARLELRVPDDGDSGLARVAGERSVDILGLALLQRMPPGLKELAGIELMRAINSGSQSWQLQQLGPASGFPANGQVAALVIRSTGAGHLRSALDAVLRANVPHSASYADNAELIALASVGDGAATRVALMDALRALETPAGSAIALGPVGRGIDEAPWSLAEARRTLDLDLVGGGVVDAEAFAVERLAEEHLDPATREGFVQRQLGAVVEHDQLRRSELLRTLTVWLDTGCNTAQAARELHLERQSMHHRLQRIFELCGGDPRGTGRLAALHLASRLARLQNP</sequence>
<dbReference type="InterPro" id="IPR012914">
    <property type="entry name" value="PucR_dom"/>
</dbReference>
<evidence type="ECO:0000313" key="6">
    <source>
        <dbReference type="Proteomes" id="UP000824166"/>
    </source>
</evidence>
<proteinExistence type="predicted"/>
<organism evidence="5 6">
    <name type="scientific">Paenarthrobacter aromaticivorans</name>
    <dbReference type="NCBI Taxonomy" id="2849150"/>
    <lineage>
        <taxon>Bacteria</taxon>
        <taxon>Bacillati</taxon>
        <taxon>Actinomycetota</taxon>
        <taxon>Actinomycetes</taxon>
        <taxon>Micrococcales</taxon>
        <taxon>Micrococcaceae</taxon>
        <taxon>Paenarthrobacter</taxon>
    </lineage>
</organism>
<dbReference type="InterPro" id="IPR041522">
    <property type="entry name" value="CdaR_GGDEF"/>
</dbReference>
<feature type="region of interest" description="Disordered" evidence="1">
    <location>
        <begin position="186"/>
        <end position="205"/>
    </location>
</feature>
<feature type="domain" description="PucR C-terminal helix-turn-helix" evidence="3">
    <location>
        <begin position="436"/>
        <end position="493"/>
    </location>
</feature>